<dbReference type="Proteomes" id="UP000032305">
    <property type="component" value="Unassembled WGS sequence"/>
</dbReference>
<evidence type="ECO:0008006" key="3">
    <source>
        <dbReference type="Google" id="ProtNLM"/>
    </source>
</evidence>
<organism evidence="1 2">
    <name type="scientific">Sphingomonas parapaucimobilis NBRC 15100</name>
    <dbReference type="NCBI Taxonomy" id="1219049"/>
    <lineage>
        <taxon>Bacteria</taxon>
        <taxon>Pseudomonadati</taxon>
        <taxon>Pseudomonadota</taxon>
        <taxon>Alphaproteobacteria</taxon>
        <taxon>Sphingomonadales</taxon>
        <taxon>Sphingomonadaceae</taxon>
        <taxon>Sphingomonas</taxon>
    </lineage>
</organism>
<reference evidence="1 2" key="1">
    <citation type="submission" date="2014-11" db="EMBL/GenBank/DDBJ databases">
        <title>Whole genome shotgun sequence of Sphingomonas parapaucimobilis NBRC 15100.</title>
        <authorList>
            <person name="Katano-Makiyama Y."/>
            <person name="Hosoyama A."/>
            <person name="Hashimoto M."/>
            <person name="Hosoyama Y."/>
            <person name="Noguchi M."/>
            <person name="Numata M."/>
            <person name="Tsuchikane K."/>
            <person name="Hirakata S."/>
            <person name="Uohara A."/>
            <person name="Shimodaira J."/>
            <person name="Ohji S."/>
            <person name="Ichikawa N."/>
            <person name="Kimura A."/>
            <person name="Yamazoe A."/>
            <person name="Fujita N."/>
        </authorList>
    </citation>
    <scope>NUCLEOTIDE SEQUENCE [LARGE SCALE GENOMIC DNA]</scope>
    <source>
        <strain evidence="1 2">NBRC 15100</strain>
    </source>
</reference>
<dbReference type="AlphaFoldDB" id="A0A0A1WC20"/>
<proteinExistence type="predicted"/>
<dbReference type="OrthoDB" id="7428944at2"/>
<accession>A0A0A1WC20</accession>
<evidence type="ECO:0000313" key="1">
    <source>
        <dbReference type="EMBL" id="GAM02561.1"/>
    </source>
</evidence>
<comment type="caution">
    <text evidence="1">The sequence shown here is derived from an EMBL/GenBank/DDBJ whole genome shotgun (WGS) entry which is preliminary data.</text>
</comment>
<name>A0A0A1WC20_9SPHN</name>
<sequence length="105" mass="11768">MSMTVLLALLAAPLGSPPMIEPPMEMGFDQRRGDQMRAYQQRREGNLSLREIEARVVPTMRDSQYIGFDYDAGASVYTLKFLRNGTVIWVEVDGRTGKVIGRTDG</sequence>
<gene>
    <name evidence="1" type="ORF">SP5_090_00250</name>
</gene>
<protein>
    <recommendedName>
        <fullName evidence="3">PepSY domain-containing protein</fullName>
    </recommendedName>
</protein>
<keyword evidence="2" id="KW-1185">Reference proteome</keyword>
<dbReference type="EMBL" id="BBPI01000090">
    <property type="protein sequence ID" value="GAM02561.1"/>
    <property type="molecule type" value="Genomic_DNA"/>
</dbReference>
<dbReference type="RefSeq" id="WP_157013774.1">
    <property type="nucleotide sequence ID" value="NZ_BBPI01000090.1"/>
</dbReference>
<evidence type="ECO:0000313" key="2">
    <source>
        <dbReference type="Proteomes" id="UP000032305"/>
    </source>
</evidence>